<proteinExistence type="predicted"/>
<protein>
    <recommendedName>
        <fullName evidence="3">Replication-relaxation</fullName>
    </recommendedName>
</protein>
<reference evidence="1" key="1">
    <citation type="submission" date="2023-02" db="EMBL/GenBank/DDBJ databases">
        <title>Actinomadura rubrobrunea NBRC 14622.</title>
        <authorList>
            <person name="Ichikawa N."/>
            <person name="Sato H."/>
            <person name="Tonouchi N."/>
        </authorList>
    </citation>
    <scope>NUCLEOTIDE SEQUENCE</scope>
    <source>
        <strain evidence="1">NBRC 14622</strain>
    </source>
</reference>
<dbReference type="EMBL" id="BSRZ01000024">
    <property type="protein sequence ID" value="GLW67473.1"/>
    <property type="molecule type" value="Genomic_DNA"/>
</dbReference>
<comment type="caution">
    <text evidence="1">The sequence shown here is derived from an EMBL/GenBank/DDBJ whole genome shotgun (WGS) entry which is preliminary data.</text>
</comment>
<dbReference type="InterPro" id="IPR025855">
    <property type="entry name" value="Replic_Relax"/>
</dbReference>
<dbReference type="Proteomes" id="UP001165124">
    <property type="component" value="Unassembled WGS sequence"/>
</dbReference>
<gene>
    <name evidence="1" type="ORF">Arub01_57160</name>
</gene>
<evidence type="ECO:0000313" key="1">
    <source>
        <dbReference type="EMBL" id="GLW67473.1"/>
    </source>
</evidence>
<evidence type="ECO:0000313" key="2">
    <source>
        <dbReference type="Proteomes" id="UP001165124"/>
    </source>
</evidence>
<name>A0A9W6UYQ8_9ACTN</name>
<dbReference type="RefSeq" id="WP_083951528.1">
    <property type="nucleotide sequence ID" value="NZ_BSRZ01000024.1"/>
</dbReference>
<evidence type="ECO:0008006" key="3">
    <source>
        <dbReference type="Google" id="ProtNLM"/>
    </source>
</evidence>
<accession>A0A9W6UYQ8</accession>
<organism evidence="1 2">
    <name type="scientific">Actinomadura rubrobrunea</name>
    <dbReference type="NCBI Taxonomy" id="115335"/>
    <lineage>
        <taxon>Bacteria</taxon>
        <taxon>Bacillati</taxon>
        <taxon>Actinomycetota</taxon>
        <taxon>Actinomycetes</taxon>
        <taxon>Streptosporangiales</taxon>
        <taxon>Thermomonosporaceae</taxon>
        <taxon>Actinomadura</taxon>
    </lineage>
</organism>
<dbReference type="AlphaFoldDB" id="A0A9W6UYQ8"/>
<dbReference type="Pfam" id="PF13814">
    <property type="entry name" value="Replic_Relax"/>
    <property type="match status" value="1"/>
</dbReference>
<sequence>MTRPATRSRKPSTTPPPRVTAELLADLARRLTDRDRDILELVWEHRVLTTHQLTAIFFSSATKARHRLLELYRMAALERMQPWTPIGTLPWHWVLGPAGAHVLAAQRGIDLAELGYRRTTALSVCHSRQLGHLVGVNDFFAALHRHARTRTDGTQLAAWWSQRRCAALWGDLVRPDAFGHWIEPNARGEQAGLDFFLEHDTGSEPLTQVAAKLDGYTALAESSGISTIVLFWLPSTAREANLRTHLTEQPRPVPVATAVQTPLTHPQGPVGPLWLPLTSPGPRLRLAELADAEELAHPGER</sequence>
<keyword evidence="2" id="KW-1185">Reference proteome</keyword>